<evidence type="ECO:0000313" key="1">
    <source>
        <dbReference type="EMBL" id="PQF24252.1"/>
    </source>
</evidence>
<reference evidence="1 2" key="1">
    <citation type="journal article" date="2018" name="Pathog. Dis.">
        <title>Whole-genome sequencing based characterization of antimicrobial resistance in Enterococcus.</title>
        <authorList>
            <person name="Tyson G."/>
        </authorList>
    </citation>
    <scope>NUCLEOTIDE SEQUENCE [LARGE SCALE GENOMIC DNA]</scope>
    <source>
        <strain evidence="1 2">CVM N55263</strain>
    </source>
</reference>
<sequence length="147" mass="16986">MRKICLLISSALMILFVGYHEVKKQHLSVWTDKSADFSGIIDAADLPSLEYWRDEVIHGKGVRDLELKLKLQDIKKNKHCTFLKQLTENDVIINVNGDRWFPDTVSNSRKVYVYLTKERRFVGSGPTKELPIESIQAIRFGQTKNSY</sequence>
<dbReference type="EMBL" id="PUAP01000016">
    <property type="protein sequence ID" value="PQF24252.1"/>
    <property type="molecule type" value="Genomic_DNA"/>
</dbReference>
<accession>A0A2S7RWJ8</accession>
<dbReference type="Proteomes" id="UP000237934">
    <property type="component" value="Unassembled WGS sequence"/>
</dbReference>
<organism evidence="1 2">
    <name type="scientific">Enterococcus mundtii</name>
    <dbReference type="NCBI Taxonomy" id="53346"/>
    <lineage>
        <taxon>Bacteria</taxon>
        <taxon>Bacillati</taxon>
        <taxon>Bacillota</taxon>
        <taxon>Bacilli</taxon>
        <taxon>Lactobacillales</taxon>
        <taxon>Enterococcaceae</taxon>
        <taxon>Enterococcus</taxon>
    </lineage>
</organism>
<proteinExistence type="predicted"/>
<dbReference type="AlphaFoldDB" id="A0A2S7RWJ8"/>
<gene>
    <name evidence="1" type="ORF">CUS89_04480</name>
</gene>
<protein>
    <submittedName>
        <fullName evidence="1">Uncharacterized protein</fullName>
    </submittedName>
</protein>
<dbReference type="RefSeq" id="WP_104871201.1">
    <property type="nucleotide sequence ID" value="NZ_PUAP01000016.1"/>
</dbReference>
<evidence type="ECO:0000313" key="2">
    <source>
        <dbReference type="Proteomes" id="UP000237934"/>
    </source>
</evidence>
<name>A0A2S7RWJ8_ENTMU</name>
<comment type="caution">
    <text evidence="1">The sequence shown here is derived from an EMBL/GenBank/DDBJ whole genome shotgun (WGS) entry which is preliminary data.</text>
</comment>